<dbReference type="GO" id="GO:0046872">
    <property type="term" value="F:metal ion binding"/>
    <property type="evidence" value="ECO:0007669"/>
    <property type="project" value="UniProtKB-KW"/>
</dbReference>
<keyword evidence="1" id="KW-0540">Nuclease</keyword>
<dbReference type="SUPFAM" id="SSF88723">
    <property type="entry name" value="PIN domain-like"/>
    <property type="match status" value="1"/>
</dbReference>
<dbReference type="InterPro" id="IPR029060">
    <property type="entry name" value="PIN-like_dom_sf"/>
</dbReference>
<evidence type="ECO:0000256" key="4">
    <source>
        <dbReference type="ARBA" id="ARBA00022842"/>
    </source>
</evidence>
<evidence type="ECO:0000256" key="1">
    <source>
        <dbReference type="ARBA" id="ARBA00022722"/>
    </source>
</evidence>
<feature type="domain" description="PIN" evidence="5">
    <location>
        <begin position="7"/>
        <end position="122"/>
    </location>
</feature>
<dbReference type="AlphaFoldDB" id="A0A4S4G6F7"/>
<dbReference type="GO" id="GO:0004518">
    <property type="term" value="F:nuclease activity"/>
    <property type="evidence" value="ECO:0007669"/>
    <property type="project" value="UniProtKB-KW"/>
</dbReference>
<accession>A0A4S4G6F7</accession>
<reference evidence="6 7" key="1">
    <citation type="submission" date="2019-04" db="EMBL/GenBank/DDBJ databases">
        <title>Microbes associate with the intestines of laboratory mice.</title>
        <authorList>
            <person name="Navarre W."/>
            <person name="Wong E."/>
            <person name="Huang K.C."/>
            <person name="Tropini C."/>
            <person name="Ng K."/>
            <person name="Yu B."/>
        </authorList>
    </citation>
    <scope>NUCLEOTIDE SEQUENCE [LARGE SCALE GENOMIC DNA]</scope>
    <source>
        <strain evidence="6 7">NM80_B27</strain>
    </source>
</reference>
<organism evidence="6 7">
    <name type="scientific">Adlercreutzia caecimuris</name>
    <dbReference type="NCBI Taxonomy" id="671266"/>
    <lineage>
        <taxon>Bacteria</taxon>
        <taxon>Bacillati</taxon>
        <taxon>Actinomycetota</taxon>
        <taxon>Coriobacteriia</taxon>
        <taxon>Eggerthellales</taxon>
        <taxon>Eggerthellaceae</taxon>
        <taxon>Adlercreutzia</taxon>
    </lineage>
</organism>
<evidence type="ECO:0000256" key="3">
    <source>
        <dbReference type="ARBA" id="ARBA00022801"/>
    </source>
</evidence>
<evidence type="ECO:0000313" key="7">
    <source>
        <dbReference type="Proteomes" id="UP000308978"/>
    </source>
</evidence>
<keyword evidence="4" id="KW-0460">Magnesium</keyword>
<evidence type="ECO:0000313" key="6">
    <source>
        <dbReference type="EMBL" id="THG38282.1"/>
    </source>
</evidence>
<keyword evidence="3" id="KW-0378">Hydrolase</keyword>
<dbReference type="Gene3D" id="3.40.50.1010">
    <property type="entry name" value="5'-nuclease"/>
    <property type="match status" value="1"/>
</dbReference>
<dbReference type="EMBL" id="SSTJ01000002">
    <property type="protein sequence ID" value="THG38282.1"/>
    <property type="molecule type" value="Genomic_DNA"/>
</dbReference>
<protein>
    <submittedName>
        <fullName evidence="6">PIN domain-containing protein</fullName>
    </submittedName>
</protein>
<sequence length="155" mass="17560">MGGTVKLFVDTNIILDSLARRQPFEKKADLLFSLGFCKECELWTSASQFTDAFYILASGPQKVSTTTAKSVIKTLLKSLNVCNFTRLEVETALDSSWDDFEDACLYECARKMKADAIITRNKGDFGQSRIPVMDCDELFAWLEQEHSLVYDFIDL</sequence>
<proteinExistence type="predicted"/>
<comment type="caution">
    <text evidence="6">The sequence shown here is derived from an EMBL/GenBank/DDBJ whole genome shotgun (WGS) entry which is preliminary data.</text>
</comment>
<dbReference type="CDD" id="cd09854">
    <property type="entry name" value="PIN_VapC-like"/>
    <property type="match status" value="1"/>
</dbReference>
<dbReference type="Pfam" id="PF13470">
    <property type="entry name" value="PIN_3"/>
    <property type="match status" value="1"/>
</dbReference>
<gene>
    <name evidence="6" type="ORF">E5986_02350</name>
</gene>
<evidence type="ECO:0000259" key="5">
    <source>
        <dbReference type="Pfam" id="PF13470"/>
    </source>
</evidence>
<keyword evidence="2" id="KW-0479">Metal-binding</keyword>
<name>A0A4S4G6F7_9ACTN</name>
<dbReference type="Proteomes" id="UP000308978">
    <property type="component" value="Unassembled WGS sequence"/>
</dbReference>
<evidence type="ECO:0000256" key="2">
    <source>
        <dbReference type="ARBA" id="ARBA00022723"/>
    </source>
</evidence>
<dbReference type="InterPro" id="IPR002716">
    <property type="entry name" value="PIN_dom"/>
</dbReference>
<dbReference type="GO" id="GO:0016787">
    <property type="term" value="F:hydrolase activity"/>
    <property type="evidence" value="ECO:0007669"/>
    <property type="project" value="UniProtKB-KW"/>
</dbReference>